<reference evidence="9" key="1">
    <citation type="submission" date="2018-01" db="EMBL/GenBank/DDBJ databases">
        <title>An insight into the sialome of Amazonian anophelines.</title>
        <authorList>
            <person name="Ribeiro J.M."/>
            <person name="Scarpassa V."/>
            <person name="Calvo E."/>
        </authorList>
    </citation>
    <scope>NUCLEOTIDE SEQUENCE</scope>
    <source>
        <tissue evidence="9">Salivary glands</tissue>
    </source>
</reference>
<proteinExistence type="predicted"/>
<feature type="domain" description="Tudor" evidence="8">
    <location>
        <begin position="1049"/>
        <end position="1107"/>
    </location>
</feature>
<dbReference type="PANTHER" id="PTHR13681">
    <property type="entry name" value="SURVIVAL OF MOTOR NEURON-RELATED-SPLICING FACTOR 30-RELATED"/>
    <property type="match status" value="1"/>
</dbReference>
<protein>
    <recommendedName>
        <fullName evidence="2">Tudor domain-containing protein 3</fullName>
    </recommendedName>
</protein>
<feature type="compositionally biased region" description="Low complexity" evidence="6">
    <location>
        <begin position="714"/>
        <end position="727"/>
    </location>
</feature>
<evidence type="ECO:0000313" key="9">
    <source>
        <dbReference type="EMBL" id="MBW37673.1"/>
    </source>
</evidence>
<feature type="compositionally biased region" description="Gly residues" evidence="6">
    <location>
        <begin position="550"/>
        <end position="564"/>
    </location>
</feature>
<name>A0A2M4AA52_9DIPT</name>
<feature type="compositionally biased region" description="Polar residues" evidence="6">
    <location>
        <begin position="798"/>
        <end position="814"/>
    </location>
</feature>
<dbReference type="SMART" id="SM01161">
    <property type="entry name" value="DUF1767"/>
    <property type="match status" value="1"/>
</dbReference>
<dbReference type="EMBL" id="GGFK01004352">
    <property type="protein sequence ID" value="MBW37673.1"/>
    <property type="molecule type" value="Transcribed_RNA"/>
</dbReference>
<feature type="compositionally biased region" description="Low complexity" evidence="6">
    <location>
        <begin position="370"/>
        <end position="379"/>
    </location>
</feature>
<feature type="region of interest" description="Disordered" evidence="6">
    <location>
        <begin position="943"/>
        <end position="986"/>
    </location>
</feature>
<feature type="compositionally biased region" description="Polar residues" evidence="6">
    <location>
        <begin position="665"/>
        <end position="679"/>
    </location>
</feature>
<dbReference type="PANTHER" id="PTHR13681:SF24">
    <property type="entry name" value="TUDOR DOMAIN-CONTAINING PROTEIN 3"/>
    <property type="match status" value="1"/>
</dbReference>
<evidence type="ECO:0000259" key="7">
    <source>
        <dbReference type="PROSITE" id="PS50030"/>
    </source>
</evidence>
<feature type="compositionally biased region" description="Low complexity" evidence="6">
    <location>
        <begin position="591"/>
        <end position="603"/>
    </location>
</feature>
<feature type="compositionally biased region" description="Low complexity" evidence="6">
    <location>
        <begin position="945"/>
        <end position="954"/>
    </location>
</feature>
<dbReference type="InterPro" id="IPR013894">
    <property type="entry name" value="RMI1_OB"/>
</dbReference>
<feature type="compositionally biased region" description="Gly residues" evidence="6">
    <location>
        <begin position="604"/>
        <end position="616"/>
    </location>
</feature>
<feature type="region of interest" description="Disordered" evidence="6">
    <location>
        <begin position="1128"/>
        <end position="1305"/>
    </location>
</feature>
<dbReference type="SUPFAM" id="SSF46934">
    <property type="entry name" value="UBA-like"/>
    <property type="match status" value="1"/>
</dbReference>
<evidence type="ECO:0000256" key="2">
    <source>
        <dbReference type="ARBA" id="ARBA00013421"/>
    </source>
</evidence>
<feature type="compositionally biased region" description="Polar residues" evidence="6">
    <location>
        <begin position="758"/>
        <end position="776"/>
    </location>
</feature>
<feature type="compositionally biased region" description="Low complexity" evidence="6">
    <location>
        <begin position="815"/>
        <end position="839"/>
    </location>
</feature>
<feature type="compositionally biased region" description="Low complexity" evidence="6">
    <location>
        <begin position="538"/>
        <end position="549"/>
    </location>
</feature>
<evidence type="ECO:0000256" key="6">
    <source>
        <dbReference type="SAM" id="MobiDB-lite"/>
    </source>
</evidence>
<evidence type="ECO:0000256" key="4">
    <source>
        <dbReference type="ARBA" id="ARBA00023242"/>
    </source>
</evidence>
<feature type="compositionally biased region" description="Low complexity" evidence="6">
    <location>
        <begin position="483"/>
        <end position="502"/>
    </location>
</feature>
<dbReference type="InterPro" id="IPR042470">
    <property type="entry name" value="RMI1_N_C_sf"/>
</dbReference>
<dbReference type="SUPFAM" id="SSF63748">
    <property type="entry name" value="Tudor/PWWP/MBT"/>
    <property type="match status" value="1"/>
</dbReference>
<feature type="compositionally biased region" description="Pro residues" evidence="6">
    <location>
        <begin position="1200"/>
        <end position="1220"/>
    </location>
</feature>
<feature type="compositionally biased region" description="Basic residues" evidence="6">
    <location>
        <begin position="1254"/>
        <end position="1269"/>
    </location>
</feature>
<feature type="compositionally biased region" description="Low complexity" evidence="6">
    <location>
        <begin position="1221"/>
        <end position="1253"/>
    </location>
</feature>
<evidence type="ECO:0000256" key="1">
    <source>
        <dbReference type="ARBA" id="ARBA00004123"/>
    </source>
</evidence>
<sequence length="1305" mass="135953">MGLLEQLQEQGWYITEPGLAKLLETGGEKNGPLTNPDVKQVVKIALNTDLKEFGGGALASLATRGTKVECFDGSGVVQLVKLRNLGAPKVNEESKVAPRLLKLTITDGQTQYVALEHEHIPALSLNTPPGTKLLLKNGPIRIAAGVLMLSDKNITVLGGHVTALVEKWELSRTMAKYAKGGRLQFSTTGPPPWIPFGQKIQQLPAGVNDKDFKSLQTKEKEESKENSEFNAQRNDAIAEATKLGTKKTFGGGSKQMVDANVQKIMDKGFTEEQANHALKLTRNNVQRALSNLQRIEDRKQQHAASQSDGDYGGGGAGGKFDSGYKAGGGRRGAGKREAAELELLAKPTGKVSLSDFLGDILTDSEPPAPGGTSVSGGSKKSSKESTPNDSHRAGGRGTESNSRAETNHRGGNRNNRQESSQNRQTANGGTVTTGGNRNANLDANMHTNHAGSGSGSAAGSKQHHNQQQQQQRFENNISSSFANRNTSSAPSNASSSNNPRGNQQQTGHYGGGPQSNQKQSDYHGSGGGRYRGGNDPASSSIGNHNSGSSNTGGHGGPVAGGSSRGGDSKYTQQHSSATSGRYSSAQHRQDNYNNNTNNSNSNGNGTGNAGSGGKYGKGQSTNASAGYNNNYAGPDGASGRNHHGQSPHAQETQQGHRGGKGGANATATSHYGSAKQSNHPPQQQQQAGSALPSDASGNNLSTAAGFHGPNATQKSDGSGNNNNTNKSSNRDKSGRYGGKDESHRYGGGPGSGSAPAAVNSTKKGTSRSNSSTQPQSAHGGGPAPFGGNKQQQQHQQHTNSKVNQLTDDVTNLAISSSKSSVPFSTSNSNSGPPGSSGPNKSANAPQKSLAGAHPPGSMVPHGPPPIAASPVTSTAASVALPIPGPGITPPGIPTVAGGGGGGGGGAGLPKGFIHLPNGYNYNPYQIVGFQNKQSNEFALNVLKSQQQQHHQQQQPHHHQQHPQHPQPQQSPFDPMQQQHLAAPPVAPGAVSPVLPAVPLGAAGGPVAAGAGVLPAAILQPTAPTGPPVGPPMAPMTVAPAAAMAPMHTNWKIGDHCMAKYWEDGGYYTAEITNTSKNTFVVHFLEYGNYEEVLKTDCIPIAQAPPAPVTAAPMALGYHAAPAPHMAPALPQPAPVPGPPMQYAPPPPQPPHPHHHGHAAAPPPPLTTHHAPPMAAAGGPGAFAGAPLQDSRQMAYTMGHHPPPNASPAPQPPIPMAPATPTPMNQYQPNPQHHIHHPQQQQQQQTQSHPQHQQNMHHHSQQHMSQHHHQAQMVGGHGGGHQQHQQRGGTKFREQRPMYVPPAQRK</sequence>
<keyword evidence="3" id="KW-0156">Chromatin regulator</keyword>
<feature type="compositionally biased region" description="Pro residues" evidence="6">
    <location>
        <begin position="1129"/>
        <end position="1150"/>
    </location>
</feature>
<feature type="compositionally biased region" description="Low complexity" evidence="6">
    <location>
        <begin position="412"/>
        <end position="440"/>
    </location>
</feature>
<feature type="compositionally biased region" description="Gly residues" evidence="6">
    <location>
        <begin position="310"/>
        <end position="331"/>
    </location>
</feature>
<dbReference type="SMART" id="SM00333">
    <property type="entry name" value="TUDOR"/>
    <property type="match status" value="1"/>
</dbReference>
<organism evidence="9">
    <name type="scientific">Anopheles triannulatus</name>
    <dbReference type="NCBI Taxonomy" id="58253"/>
    <lineage>
        <taxon>Eukaryota</taxon>
        <taxon>Metazoa</taxon>
        <taxon>Ecdysozoa</taxon>
        <taxon>Arthropoda</taxon>
        <taxon>Hexapoda</taxon>
        <taxon>Insecta</taxon>
        <taxon>Pterygota</taxon>
        <taxon>Neoptera</taxon>
        <taxon>Endopterygota</taxon>
        <taxon>Diptera</taxon>
        <taxon>Nematocera</taxon>
        <taxon>Culicoidea</taxon>
        <taxon>Culicidae</taxon>
        <taxon>Anophelinae</taxon>
        <taxon>Anopheles</taxon>
    </lineage>
</organism>
<feature type="compositionally biased region" description="Low complexity" evidence="6">
    <location>
        <begin position="1166"/>
        <end position="1186"/>
    </location>
</feature>
<dbReference type="GO" id="GO:0006325">
    <property type="term" value="P:chromatin organization"/>
    <property type="evidence" value="ECO:0007669"/>
    <property type="project" value="UniProtKB-KW"/>
</dbReference>
<dbReference type="Pfam" id="PF00627">
    <property type="entry name" value="UBA"/>
    <property type="match status" value="1"/>
</dbReference>
<comment type="function">
    <text evidence="5">Scaffolding protein that specifically recognizes and binds dimethylarginine-containing proteins. Plays a role in the regulation of translation of target mRNAs by binding Arg/Gly-rich motifs (GAR) in dimethylarginine-containing proteins. In nucleus, acts as a coactivator: recognizes and binds asymmetric dimethylation on the core histone tails associated with transcriptional activation (H3R17me2a and H4R3me2a) and recruits proteins at these arginine-methylated loci. In cytoplasm, acts as an antiviral factor that participates in the assembly of stress granules together with G3BP1.</text>
</comment>
<dbReference type="InterPro" id="IPR009060">
    <property type="entry name" value="UBA-like_sf"/>
</dbReference>
<feature type="compositionally biased region" description="Low complexity" evidence="6">
    <location>
        <begin position="622"/>
        <end position="633"/>
    </location>
</feature>
<dbReference type="GO" id="GO:0005634">
    <property type="term" value="C:nucleus"/>
    <property type="evidence" value="ECO:0007669"/>
    <property type="project" value="UniProtKB-SubCell"/>
</dbReference>
<evidence type="ECO:0000259" key="8">
    <source>
        <dbReference type="PROSITE" id="PS50304"/>
    </source>
</evidence>
<keyword evidence="4" id="KW-0539">Nucleus</keyword>
<dbReference type="InterPro" id="IPR002999">
    <property type="entry name" value="Tudor"/>
</dbReference>
<dbReference type="PROSITE" id="PS50030">
    <property type="entry name" value="UBA"/>
    <property type="match status" value="1"/>
</dbReference>
<dbReference type="Gene3D" id="2.40.50.770">
    <property type="entry name" value="RecQ-mediated genome instability protein Rmi1, C-terminal domain"/>
    <property type="match status" value="1"/>
</dbReference>
<feature type="compositionally biased region" description="Polar residues" evidence="6">
    <location>
        <begin position="569"/>
        <end position="586"/>
    </location>
</feature>
<evidence type="ECO:0000256" key="3">
    <source>
        <dbReference type="ARBA" id="ARBA00022853"/>
    </source>
</evidence>
<dbReference type="Gene3D" id="2.30.30.140">
    <property type="match status" value="1"/>
</dbReference>
<dbReference type="PROSITE" id="PS50304">
    <property type="entry name" value="TUDOR"/>
    <property type="match status" value="1"/>
</dbReference>
<dbReference type="InterPro" id="IPR015940">
    <property type="entry name" value="UBA"/>
</dbReference>
<dbReference type="Gene3D" id="1.10.8.10">
    <property type="entry name" value="DNA helicase RuvA subunit, C-terminal domain"/>
    <property type="match status" value="1"/>
</dbReference>
<feature type="region of interest" description="Disordered" evidence="6">
    <location>
        <begin position="296"/>
        <end position="332"/>
    </location>
</feature>
<accession>A0A2M4AA52</accession>
<dbReference type="SMART" id="SM00165">
    <property type="entry name" value="UBA"/>
    <property type="match status" value="1"/>
</dbReference>
<dbReference type="CDD" id="cd14297">
    <property type="entry name" value="UBA2_spUBP14_like"/>
    <property type="match status" value="1"/>
</dbReference>
<feature type="compositionally biased region" description="Polar residues" evidence="6">
    <location>
        <begin position="472"/>
        <end position="482"/>
    </location>
</feature>
<comment type="subcellular location">
    <subcellularLocation>
        <location evidence="1">Nucleus</location>
    </subcellularLocation>
</comment>
<dbReference type="Pfam" id="PF08585">
    <property type="entry name" value="RMI1_N_C"/>
    <property type="match status" value="1"/>
</dbReference>
<feature type="compositionally biased region" description="Basic and acidic residues" evidence="6">
    <location>
        <begin position="728"/>
        <end position="744"/>
    </location>
</feature>
<evidence type="ECO:0000256" key="5">
    <source>
        <dbReference type="ARBA" id="ARBA00035105"/>
    </source>
</evidence>
<feature type="region of interest" description="Disordered" evidence="6">
    <location>
        <begin position="360"/>
        <end position="872"/>
    </location>
</feature>
<feature type="compositionally biased region" description="Low complexity" evidence="6">
    <location>
        <begin position="455"/>
        <end position="471"/>
    </location>
</feature>
<feature type="domain" description="UBA" evidence="7">
    <location>
        <begin position="256"/>
        <end position="292"/>
    </location>
</feature>